<dbReference type="GO" id="GO:0008652">
    <property type="term" value="P:amino acid biosynthetic process"/>
    <property type="evidence" value="ECO:0007669"/>
    <property type="project" value="UniProtKB-KW"/>
</dbReference>
<keyword evidence="3" id="KW-0464">Manganese</keyword>
<keyword evidence="6" id="KW-1185">Reference proteome</keyword>
<evidence type="ECO:0000313" key="6">
    <source>
        <dbReference type="Proteomes" id="UP000008914"/>
    </source>
</evidence>
<keyword evidence="3" id="KW-0104">Cadmium</keyword>
<dbReference type="GO" id="GO:0009073">
    <property type="term" value="P:aromatic amino acid family biosynthetic process"/>
    <property type="evidence" value="ECO:0007669"/>
    <property type="project" value="UniProtKB-KW"/>
</dbReference>
<dbReference type="Proteomes" id="UP000008914">
    <property type="component" value="Chromosome"/>
</dbReference>
<comment type="cofactor">
    <cofactor evidence="3">
        <name>Mn(2+)</name>
        <dbReference type="ChEBI" id="CHEBI:29035"/>
    </cofactor>
    <cofactor evidence="3">
        <name>Co(2+)</name>
        <dbReference type="ChEBI" id="CHEBI:48828"/>
    </cofactor>
    <cofactor evidence="3">
        <name>Cd(2+)</name>
        <dbReference type="ChEBI" id="CHEBI:48775"/>
    </cofactor>
    <text evidence="3">Binds 1 divalent cation per subunit. The enzyme is active with manganese, cobalt or cadmium ions.</text>
</comment>
<protein>
    <recommendedName>
        <fullName evidence="4">Phospho-2-dehydro-3-deoxyheptonate aldolase</fullName>
        <ecNumber evidence="4">2.5.1.54</ecNumber>
    </recommendedName>
</protein>
<comment type="catalytic activity">
    <reaction evidence="4">
        <text>D-erythrose 4-phosphate + phosphoenolpyruvate + H2O = 7-phospho-2-dehydro-3-deoxy-D-arabino-heptonate + phosphate</text>
        <dbReference type="Rhea" id="RHEA:14717"/>
        <dbReference type="ChEBI" id="CHEBI:15377"/>
        <dbReference type="ChEBI" id="CHEBI:16897"/>
        <dbReference type="ChEBI" id="CHEBI:43474"/>
        <dbReference type="ChEBI" id="CHEBI:58394"/>
        <dbReference type="ChEBI" id="CHEBI:58702"/>
        <dbReference type="EC" id="2.5.1.54"/>
    </reaction>
</comment>
<evidence type="ECO:0000256" key="3">
    <source>
        <dbReference type="PIRSR" id="PIRSR602480-1"/>
    </source>
</evidence>
<accession>E6SBW8</accession>
<feature type="binding site" evidence="3">
    <location>
        <begin position="300"/>
        <end position="301"/>
    </location>
    <ligand>
        <name>phosphoenolpyruvate</name>
        <dbReference type="ChEBI" id="CHEBI:58702"/>
    </ligand>
</feature>
<feature type="binding site" evidence="3">
    <location>
        <position position="458"/>
    </location>
    <ligand>
        <name>Mn(2+)</name>
        <dbReference type="ChEBI" id="CHEBI:29035"/>
    </ligand>
</feature>
<dbReference type="eggNOG" id="COG3200">
    <property type="taxonomic scope" value="Bacteria"/>
</dbReference>
<evidence type="ECO:0000256" key="4">
    <source>
        <dbReference type="RuleBase" id="RU363071"/>
    </source>
</evidence>
<feature type="binding site" evidence="3">
    <location>
        <position position="323"/>
    </location>
    <ligand>
        <name>phosphoenolpyruvate</name>
        <dbReference type="ChEBI" id="CHEBI:58702"/>
    </ligand>
</feature>
<dbReference type="PANTHER" id="PTHR21337">
    <property type="entry name" value="PHOSPHO-2-DEHYDRO-3-DEOXYHEPTONATE ALDOLASE 1, 2"/>
    <property type="match status" value="1"/>
</dbReference>
<name>E6SBW8_INTC7</name>
<dbReference type="EC" id="2.5.1.54" evidence="4"/>
<feature type="binding site" evidence="3">
    <location>
        <position position="386"/>
    </location>
    <ligand>
        <name>Mn(2+)</name>
        <dbReference type="ChEBI" id="CHEBI:29035"/>
    </ligand>
</feature>
<comment type="pathway">
    <text evidence="4">Metabolic intermediate biosynthesis; chorismate biosynthesis; chorismate from D-erythrose 4-phosphate and phosphoenolpyruvate: step 1/7.</text>
</comment>
<keyword evidence="4" id="KW-0057">Aromatic amino acid biosynthesis</keyword>
<keyword evidence="4" id="KW-0028">Amino-acid biosynthesis</keyword>
<proteinExistence type="inferred from homology"/>
<dbReference type="UniPathway" id="UPA00053">
    <property type="reaction ID" value="UER00084"/>
</dbReference>
<dbReference type="HOGENOM" id="CLU_026885_0_1_11"/>
<feature type="binding site" evidence="3">
    <location>
        <position position="105"/>
    </location>
    <ligand>
        <name>Mn(2+)</name>
        <dbReference type="ChEBI" id="CHEBI:29035"/>
    </ligand>
</feature>
<evidence type="ECO:0000256" key="2">
    <source>
        <dbReference type="ARBA" id="ARBA00022679"/>
    </source>
</evidence>
<feature type="binding site" evidence="3">
    <location>
        <position position="144"/>
    </location>
    <ligand>
        <name>phosphoenolpyruvate</name>
        <dbReference type="ChEBI" id="CHEBI:58702"/>
    </ligand>
</feature>
<dbReference type="Gene3D" id="3.20.20.70">
    <property type="entry name" value="Aldolase class I"/>
    <property type="match status" value="1"/>
</dbReference>
<feature type="binding site" evidence="3">
    <location>
        <position position="428"/>
    </location>
    <ligand>
        <name>Mn(2+)</name>
        <dbReference type="ChEBI" id="CHEBI:29035"/>
    </ligand>
</feature>
<dbReference type="InterPro" id="IPR002480">
    <property type="entry name" value="DAHP_synth_2"/>
</dbReference>
<dbReference type="PANTHER" id="PTHR21337:SF0">
    <property type="entry name" value="PHOSPHO-2-DEHYDRO-3-DEOXYHEPTONATE ALDOLASE"/>
    <property type="match status" value="1"/>
</dbReference>
<dbReference type="SUPFAM" id="SSF51569">
    <property type="entry name" value="Aldolase"/>
    <property type="match status" value="1"/>
</dbReference>
<dbReference type="GO" id="GO:0009423">
    <property type="term" value="P:chorismate biosynthetic process"/>
    <property type="evidence" value="ECO:0007669"/>
    <property type="project" value="UniProtKB-UniPathway"/>
</dbReference>
<dbReference type="GO" id="GO:0003849">
    <property type="term" value="F:3-deoxy-7-phosphoheptulonate synthase activity"/>
    <property type="evidence" value="ECO:0007669"/>
    <property type="project" value="UniProtKB-EC"/>
</dbReference>
<dbReference type="STRING" id="710696.Intca_1966"/>
<gene>
    <name evidence="5" type="ordered locus">Intca_1966</name>
</gene>
<dbReference type="InterPro" id="IPR013785">
    <property type="entry name" value="Aldolase_TIM"/>
</dbReference>
<sequence length="480" mass="52205">MRTRAGAPLHGVYAEWVTMTTDTAAGRGFAGPAAGAEALAALNAAATELEAAQQPTWPDTAALSEVVDTLASYPPLVFAGECDQLTQRMAAASVGEAFVLQGGDCAETFASATADNIRDRIKTILQMAAVLTYGASVPVVKVGRMAGQYAKPRSSSVETREGVTLPAFRGDIVNDFAFHETARQPDPQRLVRAYNASAATLNLVRAFTTGGYADLRYVHEWNRGFVANSANSRYEKIAHDIDKAMRFMAACGADFEAMRTVEFYAAHEALVLDYERPLTRVDSRSGRLYDTSGHFVWVGERTRQLDGAHIDFVSRISNPIGVKLGPKADIDEVLRMIDLVDPDRTPGRLTFITRMGAGTIRDVLPALVDKVTTSGARVTWICDPMHGNTFESSTGYKTRDFEDIVEEVRGFFEVHRSLGTVPGGIHVELTGNDVTECLGGAEKIIDSDLEKRYESVCDPRLNHQQSLELAFLVAEMLGQA</sequence>
<keyword evidence="2 4" id="KW-0808">Transferase</keyword>
<dbReference type="AlphaFoldDB" id="E6SBW8"/>
<reference evidence="5 6" key="1">
    <citation type="journal article" date="2010" name="Stand. Genomic Sci.">
        <title>Complete genome sequence of Intrasporangium calvum type strain (7 KIP).</title>
        <authorList>
            <person name="Del Rio T.G."/>
            <person name="Chertkov O."/>
            <person name="Yasawong M."/>
            <person name="Lucas S."/>
            <person name="Deshpande S."/>
            <person name="Cheng J.F."/>
            <person name="Detter C."/>
            <person name="Tapia R."/>
            <person name="Han C."/>
            <person name="Goodwin L."/>
            <person name="Pitluck S."/>
            <person name="Liolios K."/>
            <person name="Ivanova N."/>
            <person name="Mavromatis K."/>
            <person name="Pati A."/>
            <person name="Chen A."/>
            <person name="Palaniappan K."/>
            <person name="Land M."/>
            <person name="Hauser L."/>
            <person name="Chang Y.J."/>
            <person name="Jeffries C.D."/>
            <person name="Rohde M."/>
            <person name="Pukall R."/>
            <person name="Sikorski J."/>
            <person name="Goker M."/>
            <person name="Woyke T."/>
            <person name="Bristow J."/>
            <person name="Eisen J.A."/>
            <person name="Markowitz V."/>
            <person name="Hugenholtz P."/>
            <person name="Kyrpides N.C."/>
            <person name="Klenk H.P."/>
            <person name="Lapidus A."/>
        </authorList>
    </citation>
    <scope>NUCLEOTIDE SEQUENCE [LARGE SCALE GENOMIC DNA]</scope>
    <source>
        <strain evidence="6">ATCC 23552 / DSM 43043 / JCM 3097 / NBRC 12989 / 7 KIP</strain>
    </source>
</reference>
<keyword evidence="3" id="KW-0170">Cobalt</keyword>
<evidence type="ECO:0000313" key="5">
    <source>
        <dbReference type="EMBL" id="ADU48477.1"/>
    </source>
</evidence>
<dbReference type="NCBIfam" id="TIGR01358">
    <property type="entry name" value="DAHP_synth_II"/>
    <property type="match status" value="1"/>
</dbReference>
<evidence type="ECO:0000256" key="1">
    <source>
        <dbReference type="ARBA" id="ARBA00008911"/>
    </source>
</evidence>
<feature type="binding site" evidence="3">
    <location>
        <position position="354"/>
    </location>
    <ligand>
        <name>phosphoenolpyruvate</name>
        <dbReference type="ChEBI" id="CHEBI:58702"/>
    </ligand>
</feature>
<comment type="similarity">
    <text evidence="1 4">Belongs to the class-II DAHP synthase family.</text>
</comment>
<dbReference type="KEGG" id="ica:Intca_1966"/>
<dbReference type="Pfam" id="PF01474">
    <property type="entry name" value="DAHP_synth_2"/>
    <property type="match status" value="1"/>
</dbReference>
<organism evidence="5 6">
    <name type="scientific">Intrasporangium calvum (strain ATCC 23552 / DSM 43043 / JCM 3097 / NBRC 12989 / NCIMB 10167 / NRRL B-3866 / 7 KIP)</name>
    <dbReference type="NCBI Taxonomy" id="710696"/>
    <lineage>
        <taxon>Bacteria</taxon>
        <taxon>Bacillati</taxon>
        <taxon>Actinomycetota</taxon>
        <taxon>Actinomycetes</taxon>
        <taxon>Micrococcales</taxon>
        <taxon>Intrasporangiaceae</taxon>
        <taxon>Intrasporangium</taxon>
    </lineage>
</organism>
<dbReference type="EMBL" id="CP002343">
    <property type="protein sequence ID" value="ADU48477.1"/>
    <property type="molecule type" value="Genomic_DNA"/>
</dbReference>